<dbReference type="Gene3D" id="3.30.420.10">
    <property type="entry name" value="Ribonuclease H-like superfamily/Ribonuclease H"/>
    <property type="match status" value="1"/>
</dbReference>
<name>A0A8S3TFV3_MYTED</name>
<dbReference type="GO" id="GO:0003676">
    <property type="term" value="F:nucleic acid binding"/>
    <property type="evidence" value="ECO:0007669"/>
    <property type="project" value="InterPro"/>
</dbReference>
<dbReference type="AlphaFoldDB" id="A0A8S3TFV3"/>
<dbReference type="Proteomes" id="UP000683360">
    <property type="component" value="Unassembled WGS sequence"/>
</dbReference>
<organism evidence="2 3">
    <name type="scientific">Mytilus edulis</name>
    <name type="common">Blue mussel</name>
    <dbReference type="NCBI Taxonomy" id="6550"/>
    <lineage>
        <taxon>Eukaryota</taxon>
        <taxon>Metazoa</taxon>
        <taxon>Spiralia</taxon>
        <taxon>Lophotrochozoa</taxon>
        <taxon>Mollusca</taxon>
        <taxon>Bivalvia</taxon>
        <taxon>Autobranchia</taxon>
        <taxon>Pteriomorphia</taxon>
        <taxon>Mytilida</taxon>
        <taxon>Mytiloidea</taxon>
        <taxon>Mytilidae</taxon>
        <taxon>Mytilinae</taxon>
        <taxon>Mytilus</taxon>
    </lineage>
</organism>
<gene>
    <name evidence="2" type="ORF">MEDL_45352</name>
</gene>
<feature type="compositionally biased region" description="Low complexity" evidence="1">
    <location>
        <begin position="95"/>
        <end position="114"/>
    </location>
</feature>
<evidence type="ECO:0000256" key="1">
    <source>
        <dbReference type="SAM" id="MobiDB-lite"/>
    </source>
</evidence>
<feature type="region of interest" description="Disordered" evidence="1">
    <location>
        <begin position="95"/>
        <end position="139"/>
    </location>
</feature>
<sequence>MHANVNQYKKTCDRCQRAKRNYNPNKPPLPHVGRFHRWHVDILGPLSKTPQGFEHVLVVVDSFTRWTEAFPMKEHKQRYYDPNIHRKRFEVQPQQNNAPAQNANVAPQAQPQVQEEPENTADNAEPLEEPPNENIQPENDVNQENVTENYTNQPHIEQQSFNFQQIKRGKFCNGKRYMRVEWLDKIRTWEPDSSFDPPMLEEINLRFTQKGKRKKSFFKRVKK</sequence>
<dbReference type="InterPro" id="IPR012337">
    <property type="entry name" value="RNaseH-like_sf"/>
</dbReference>
<dbReference type="InterPro" id="IPR036397">
    <property type="entry name" value="RNaseH_sf"/>
</dbReference>
<feature type="compositionally biased region" description="Acidic residues" evidence="1">
    <location>
        <begin position="115"/>
        <end position="131"/>
    </location>
</feature>
<dbReference type="OrthoDB" id="422540at2759"/>
<accession>A0A8S3TFV3</accession>
<evidence type="ECO:0000313" key="2">
    <source>
        <dbReference type="EMBL" id="CAG2232506.1"/>
    </source>
</evidence>
<reference evidence="2" key="1">
    <citation type="submission" date="2021-03" db="EMBL/GenBank/DDBJ databases">
        <authorList>
            <person name="Bekaert M."/>
        </authorList>
    </citation>
    <scope>NUCLEOTIDE SEQUENCE</scope>
</reference>
<comment type="caution">
    <text evidence="2">The sequence shown here is derived from an EMBL/GenBank/DDBJ whole genome shotgun (WGS) entry which is preliminary data.</text>
</comment>
<protein>
    <submittedName>
        <fullName evidence="2">Uncharacterized protein</fullName>
    </submittedName>
</protein>
<dbReference type="InterPro" id="IPR052160">
    <property type="entry name" value="Gypsy_RT_Integrase-like"/>
</dbReference>
<evidence type="ECO:0000313" key="3">
    <source>
        <dbReference type="Proteomes" id="UP000683360"/>
    </source>
</evidence>
<dbReference type="PANTHER" id="PTHR47266">
    <property type="entry name" value="ENDONUCLEASE-RELATED"/>
    <property type="match status" value="1"/>
</dbReference>
<keyword evidence="3" id="KW-1185">Reference proteome</keyword>
<proteinExistence type="predicted"/>
<dbReference type="EMBL" id="CAJPWZ010002187">
    <property type="protein sequence ID" value="CAG2232506.1"/>
    <property type="molecule type" value="Genomic_DNA"/>
</dbReference>
<dbReference type="SUPFAM" id="SSF53098">
    <property type="entry name" value="Ribonuclease H-like"/>
    <property type="match status" value="1"/>
</dbReference>